<reference evidence="1 2" key="1">
    <citation type="journal article" date="2018" name="J. Allergy Clin. Immunol.">
        <title>High-quality assembly of Dermatophagoides pteronyssinus genome and transcriptome reveals a wide range of novel allergens.</title>
        <authorList>
            <person name="Liu X.Y."/>
            <person name="Yang K.Y."/>
            <person name="Wang M.Q."/>
            <person name="Kwok J.S."/>
            <person name="Zeng X."/>
            <person name="Yang Z."/>
            <person name="Xiao X.J."/>
            <person name="Lau C.P."/>
            <person name="Li Y."/>
            <person name="Huang Z.M."/>
            <person name="Ba J.G."/>
            <person name="Yim A.K."/>
            <person name="Ouyang C.Y."/>
            <person name="Ngai S.M."/>
            <person name="Chan T.F."/>
            <person name="Leung E.L."/>
            <person name="Liu L."/>
            <person name="Liu Z.G."/>
            <person name="Tsui S.K."/>
        </authorList>
    </citation>
    <scope>NUCLEOTIDE SEQUENCE [LARGE SCALE GENOMIC DNA]</scope>
    <source>
        <strain evidence="1">Derp</strain>
    </source>
</reference>
<accession>A0ABQ8JI31</accession>
<proteinExistence type="predicted"/>
<dbReference type="Proteomes" id="UP000887458">
    <property type="component" value="Unassembled WGS sequence"/>
</dbReference>
<evidence type="ECO:0000313" key="1">
    <source>
        <dbReference type="EMBL" id="KAH9422070.1"/>
    </source>
</evidence>
<gene>
    <name evidence="1" type="ORF">DERP_002362</name>
</gene>
<dbReference type="EMBL" id="NJHN03000037">
    <property type="protein sequence ID" value="KAH9422070.1"/>
    <property type="molecule type" value="Genomic_DNA"/>
</dbReference>
<comment type="caution">
    <text evidence="1">The sequence shown here is derived from an EMBL/GenBank/DDBJ whole genome shotgun (WGS) entry which is preliminary data.</text>
</comment>
<sequence>MNNIDDSYDFLLDYHPNSSHVQTFITKQQLASSQSNVIDHQQQQQPNYSIVHMDFPKFDCK</sequence>
<keyword evidence="2" id="KW-1185">Reference proteome</keyword>
<name>A0ABQ8JI31_DERPT</name>
<reference evidence="1 2" key="2">
    <citation type="journal article" date="2022" name="Mol. Biol. Evol.">
        <title>Comparative Genomics Reveals Insights into the Divergent Evolution of Astigmatic Mites and Household Pest Adaptations.</title>
        <authorList>
            <person name="Xiong Q."/>
            <person name="Wan A.T."/>
            <person name="Liu X."/>
            <person name="Fung C.S."/>
            <person name="Xiao X."/>
            <person name="Malainual N."/>
            <person name="Hou J."/>
            <person name="Wang L."/>
            <person name="Wang M."/>
            <person name="Yang K.Y."/>
            <person name="Cui Y."/>
            <person name="Leung E.L."/>
            <person name="Nong W."/>
            <person name="Shin S.K."/>
            <person name="Au S.W."/>
            <person name="Jeong K.Y."/>
            <person name="Chew F.T."/>
            <person name="Hui J.H."/>
            <person name="Leung T.F."/>
            <person name="Tungtrongchitr A."/>
            <person name="Zhong N."/>
            <person name="Liu Z."/>
            <person name="Tsui S.K."/>
        </authorList>
    </citation>
    <scope>NUCLEOTIDE SEQUENCE [LARGE SCALE GENOMIC DNA]</scope>
    <source>
        <strain evidence="1">Derp</strain>
    </source>
</reference>
<organism evidence="1 2">
    <name type="scientific">Dermatophagoides pteronyssinus</name>
    <name type="common">European house dust mite</name>
    <dbReference type="NCBI Taxonomy" id="6956"/>
    <lineage>
        <taxon>Eukaryota</taxon>
        <taxon>Metazoa</taxon>
        <taxon>Ecdysozoa</taxon>
        <taxon>Arthropoda</taxon>
        <taxon>Chelicerata</taxon>
        <taxon>Arachnida</taxon>
        <taxon>Acari</taxon>
        <taxon>Acariformes</taxon>
        <taxon>Sarcoptiformes</taxon>
        <taxon>Astigmata</taxon>
        <taxon>Psoroptidia</taxon>
        <taxon>Analgoidea</taxon>
        <taxon>Pyroglyphidae</taxon>
        <taxon>Dermatophagoidinae</taxon>
        <taxon>Dermatophagoides</taxon>
    </lineage>
</organism>
<protein>
    <submittedName>
        <fullName evidence="1">Uncharacterized protein</fullName>
    </submittedName>
</protein>
<evidence type="ECO:0000313" key="2">
    <source>
        <dbReference type="Proteomes" id="UP000887458"/>
    </source>
</evidence>